<keyword evidence="6" id="KW-1185">Reference proteome</keyword>
<dbReference type="EMBL" id="CP038015">
    <property type="protein sequence ID" value="QBP41880.1"/>
    <property type="molecule type" value="Genomic_DNA"/>
</dbReference>
<dbReference type="SUPFAM" id="SSF53850">
    <property type="entry name" value="Periplasmic binding protein-like II"/>
    <property type="match status" value="1"/>
</dbReference>
<dbReference type="GO" id="GO:0042956">
    <property type="term" value="P:maltodextrin transmembrane transport"/>
    <property type="evidence" value="ECO:0007669"/>
    <property type="project" value="TreeGrafter"/>
</dbReference>
<dbReference type="Proteomes" id="UP000294292">
    <property type="component" value="Chromosome"/>
</dbReference>
<evidence type="ECO:0000256" key="4">
    <source>
        <dbReference type="SAM" id="SignalP"/>
    </source>
</evidence>
<evidence type="ECO:0000256" key="2">
    <source>
        <dbReference type="ARBA" id="ARBA00022448"/>
    </source>
</evidence>
<evidence type="ECO:0000313" key="6">
    <source>
        <dbReference type="Proteomes" id="UP000294292"/>
    </source>
</evidence>
<name>A0A4P6ZYU0_9BACL</name>
<keyword evidence="2" id="KW-0813">Transport</keyword>
<reference evidence="5 6" key="1">
    <citation type="submission" date="2019-03" db="EMBL/GenBank/DDBJ databases">
        <title>Complete genome sequence of Paenisporosarcina antarctica CGMCC 1.6503T.</title>
        <authorList>
            <person name="Rong J.-C."/>
            <person name="Chi N.-Y."/>
            <person name="Zhang Q.-F."/>
        </authorList>
    </citation>
    <scope>NUCLEOTIDE SEQUENCE [LARGE SCALE GENOMIC DNA]</scope>
    <source>
        <strain evidence="5 6">CGMCC 1.6503</strain>
    </source>
</reference>
<dbReference type="PROSITE" id="PS51257">
    <property type="entry name" value="PROKAR_LIPOPROTEIN"/>
    <property type="match status" value="1"/>
</dbReference>
<dbReference type="KEGG" id="panc:E2636_12290"/>
<dbReference type="PANTHER" id="PTHR30061:SF50">
    <property type="entry name" value="MALTOSE_MALTODEXTRIN-BINDING PERIPLASMIC PROTEIN"/>
    <property type="match status" value="1"/>
</dbReference>
<sequence>MKIWNKKMAGATFLSMTLLLGACSGDDENATADKGSDDKSDEKVEIVYASGVDVTGATEKLIAAFEDENPNITVKQQEMPADTGASHDQYVTTFSSKSTEIDVFDADVIWPAEFAQAQYALELDRFIEADGIKMEDYFPGTVQSGNFNGRQYAMPKYTDAGLLFYRTDIVETAPATWDELFEMASELKGKEGTEFGYLMQANQYEGMITNAVEFIASYGGEVVDENNEVVVNSPETIAGITKMVEFVNSDFVPSNILSFQETETNNAWVGGQAVFARNWPYMQSTSENKDGSEVAGNVGFAVLPAGDDTNAATLGGWMSMINRYSENQEAAWEFVKFMSGPEGQKISAVEGGRAPTIEALYEDEDVKDAAALFSNEEFVATLQNAVPRPVSPIYPLISDIMQVELSKALAEDITPEEAAKNMQEKIEAAMAE</sequence>
<dbReference type="GO" id="GO:1901982">
    <property type="term" value="F:maltose binding"/>
    <property type="evidence" value="ECO:0007669"/>
    <property type="project" value="TreeGrafter"/>
</dbReference>
<dbReference type="OrthoDB" id="9795467at2"/>
<dbReference type="GO" id="GO:0055052">
    <property type="term" value="C:ATP-binding cassette (ABC) transporter complex, substrate-binding subunit-containing"/>
    <property type="evidence" value="ECO:0007669"/>
    <property type="project" value="TreeGrafter"/>
</dbReference>
<protein>
    <submittedName>
        <fullName evidence="5">ABC transporter substrate-binding protein</fullName>
    </submittedName>
</protein>
<proteinExistence type="inferred from homology"/>
<dbReference type="AlphaFoldDB" id="A0A4P6ZYU0"/>
<keyword evidence="3 4" id="KW-0732">Signal</keyword>
<evidence type="ECO:0000313" key="5">
    <source>
        <dbReference type="EMBL" id="QBP41880.1"/>
    </source>
</evidence>
<dbReference type="Pfam" id="PF01547">
    <property type="entry name" value="SBP_bac_1"/>
    <property type="match status" value="1"/>
</dbReference>
<dbReference type="InterPro" id="IPR006059">
    <property type="entry name" value="SBP"/>
</dbReference>
<dbReference type="GO" id="GO:0015768">
    <property type="term" value="P:maltose transport"/>
    <property type="evidence" value="ECO:0007669"/>
    <property type="project" value="TreeGrafter"/>
</dbReference>
<dbReference type="RefSeq" id="WP_134210451.1">
    <property type="nucleotide sequence ID" value="NZ_CP038015.1"/>
</dbReference>
<dbReference type="Gene3D" id="3.40.190.10">
    <property type="entry name" value="Periplasmic binding protein-like II"/>
    <property type="match status" value="2"/>
</dbReference>
<accession>A0A4P6ZYU0</accession>
<organism evidence="5 6">
    <name type="scientific">Paenisporosarcina antarctica</name>
    <dbReference type="NCBI Taxonomy" id="417367"/>
    <lineage>
        <taxon>Bacteria</taxon>
        <taxon>Bacillati</taxon>
        <taxon>Bacillota</taxon>
        <taxon>Bacilli</taxon>
        <taxon>Bacillales</taxon>
        <taxon>Caryophanaceae</taxon>
        <taxon>Paenisporosarcina</taxon>
    </lineage>
</organism>
<feature type="chain" id="PRO_5038774886" evidence="4">
    <location>
        <begin position="25"/>
        <end position="432"/>
    </location>
</feature>
<dbReference type="PANTHER" id="PTHR30061">
    <property type="entry name" value="MALTOSE-BINDING PERIPLASMIC PROTEIN"/>
    <property type="match status" value="1"/>
</dbReference>
<evidence type="ECO:0000256" key="3">
    <source>
        <dbReference type="ARBA" id="ARBA00022729"/>
    </source>
</evidence>
<gene>
    <name evidence="5" type="ORF">E2636_12290</name>
</gene>
<comment type="similarity">
    <text evidence="1">Belongs to the bacterial solute-binding protein 1 family.</text>
</comment>
<dbReference type="CDD" id="cd14750">
    <property type="entry name" value="PBP2_TMBP"/>
    <property type="match status" value="1"/>
</dbReference>
<evidence type="ECO:0000256" key="1">
    <source>
        <dbReference type="ARBA" id="ARBA00008520"/>
    </source>
</evidence>
<feature type="signal peptide" evidence="4">
    <location>
        <begin position="1"/>
        <end position="24"/>
    </location>
</feature>